<dbReference type="Pfam" id="PF13973">
    <property type="entry name" value="DUF4222"/>
    <property type="match status" value="1"/>
</dbReference>
<evidence type="ECO:0000313" key="2">
    <source>
        <dbReference type="Proteomes" id="UP000019439"/>
    </source>
</evidence>
<dbReference type="EMBL" id="CP007230">
    <property type="protein sequence ID" value="AHK18659.1"/>
    <property type="molecule type" value="Genomic_DNA"/>
</dbReference>
<gene>
    <name evidence="1" type="ORF">BF17_04350</name>
</gene>
<keyword evidence="2" id="KW-1185">Reference proteome</keyword>
<proteinExistence type="predicted"/>
<name>A0ABN4CIC8_9GAMM</name>
<dbReference type="InterPro" id="IPR025317">
    <property type="entry name" value="DUF4222"/>
</dbReference>
<sequence length="61" mass="6928">MRMVSMREPLPNDRYKDSHGLHITVVAVAFNRVTFNRDGYPAPCVIPLARFTAEFTFIGSN</sequence>
<dbReference type="Proteomes" id="UP000019439">
    <property type="component" value="Chromosome"/>
</dbReference>
<evidence type="ECO:0000313" key="1">
    <source>
        <dbReference type="EMBL" id="AHK18659.1"/>
    </source>
</evidence>
<protein>
    <recommendedName>
        <fullName evidence="3">DUF4222 domain-containing protein</fullName>
    </recommendedName>
</protein>
<evidence type="ECO:0008006" key="3">
    <source>
        <dbReference type="Google" id="ProtNLM"/>
    </source>
</evidence>
<reference evidence="1 2" key="1">
    <citation type="journal article" date="2014" name="Genome Announc.">
        <title>Genome Sequence of Yersinia similis Y228T, a Member of the Yersinia pseudotuberculosis Complex.</title>
        <authorList>
            <person name="Sprague L.D."/>
            <person name="Neubauer H."/>
        </authorList>
    </citation>
    <scope>NUCLEOTIDE SEQUENCE [LARGE SCALE GENOMIC DNA]</scope>
    <source>
        <strain evidence="1 2">228</strain>
    </source>
</reference>
<organism evidence="1 2">
    <name type="scientific">Yersinia similis</name>
    <dbReference type="NCBI Taxonomy" id="367190"/>
    <lineage>
        <taxon>Bacteria</taxon>
        <taxon>Pseudomonadati</taxon>
        <taxon>Pseudomonadota</taxon>
        <taxon>Gammaproteobacteria</taxon>
        <taxon>Enterobacterales</taxon>
        <taxon>Yersiniaceae</taxon>
        <taxon>Yersinia</taxon>
    </lineage>
</organism>
<accession>A0ABN4CIC8</accession>